<feature type="compositionally biased region" description="Polar residues" evidence="1">
    <location>
        <begin position="71"/>
        <end position="86"/>
    </location>
</feature>
<feature type="compositionally biased region" description="Low complexity" evidence="1">
    <location>
        <begin position="23"/>
        <end position="48"/>
    </location>
</feature>
<dbReference type="AlphaFoldDB" id="A0A9P4JVP3"/>
<feature type="compositionally biased region" description="Polar residues" evidence="1">
    <location>
        <begin position="1"/>
        <end position="22"/>
    </location>
</feature>
<organism evidence="2 3">
    <name type="scientific">Delitschia confertaspora ATCC 74209</name>
    <dbReference type="NCBI Taxonomy" id="1513339"/>
    <lineage>
        <taxon>Eukaryota</taxon>
        <taxon>Fungi</taxon>
        <taxon>Dikarya</taxon>
        <taxon>Ascomycota</taxon>
        <taxon>Pezizomycotina</taxon>
        <taxon>Dothideomycetes</taxon>
        <taxon>Pleosporomycetidae</taxon>
        <taxon>Pleosporales</taxon>
        <taxon>Delitschiaceae</taxon>
        <taxon>Delitschia</taxon>
    </lineage>
</organism>
<dbReference type="EMBL" id="ML993859">
    <property type="protein sequence ID" value="KAF2205289.1"/>
    <property type="molecule type" value="Genomic_DNA"/>
</dbReference>
<evidence type="ECO:0000313" key="2">
    <source>
        <dbReference type="EMBL" id="KAF2205289.1"/>
    </source>
</evidence>
<gene>
    <name evidence="2" type="ORF">GQ43DRAFT_428267</name>
</gene>
<feature type="region of interest" description="Disordered" evidence="1">
    <location>
        <begin position="1"/>
        <end position="101"/>
    </location>
</feature>
<dbReference type="Proteomes" id="UP000799536">
    <property type="component" value="Unassembled WGS sequence"/>
</dbReference>
<reference evidence="2" key="1">
    <citation type="journal article" date="2020" name="Stud. Mycol.">
        <title>101 Dothideomycetes genomes: a test case for predicting lifestyles and emergence of pathogens.</title>
        <authorList>
            <person name="Haridas S."/>
            <person name="Albert R."/>
            <person name="Binder M."/>
            <person name="Bloem J."/>
            <person name="Labutti K."/>
            <person name="Salamov A."/>
            <person name="Andreopoulos B."/>
            <person name="Baker S."/>
            <person name="Barry K."/>
            <person name="Bills G."/>
            <person name="Bluhm B."/>
            <person name="Cannon C."/>
            <person name="Castanera R."/>
            <person name="Culley D."/>
            <person name="Daum C."/>
            <person name="Ezra D."/>
            <person name="Gonzalez J."/>
            <person name="Henrissat B."/>
            <person name="Kuo A."/>
            <person name="Liang C."/>
            <person name="Lipzen A."/>
            <person name="Lutzoni F."/>
            <person name="Magnuson J."/>
            <person name="Mondo S."/>
            <person name="Nolan M."/>
            <person name="Ohm R."/>
            <person name="Pangilinan J."/>
            <person name="Park H.-J."/>
            <person name="Ramirez L."/>
            <person name="Alfaro M."/>
            <person name="Sun H."/>
            <person name="Tritt A."/>
            <person name="Yoshinaga Y."/>
            <person name="Zwiers L.-H."/>
            <person name="Turgeon B."/>
            <person name="Goodwin S."/>
            <person name="Spatafora J."/>
            <person name="Crous P."/>
            <person name="Grigoriev I."/>
        </authorList>
    </citation>
    <scope>NUCLEOTIDE SEQUENCE</scope>
    <source>
        <strain evidence="2">ATCC 74209</strain>
    </source>
</reference>
<name>A0A9P4JVP3_9PLEO</name>
<feature type="compositionally biased region" description="Low complexity" evidence="1">
    <location>
        <begin position="55"/>
        <end position="64"/>
    </location>
</feature>
<accession>A0A9P4JVP3</accession>
<keyword evidence="3" id="KW-1185">Reference proteome</keyword>
<sequence length="101" mass="11091">MANMSAKKSTIETANNSVNEMVNKSTNETSTMSTNKSTNKTTTKPSSKTAKRTINKTTTKLPTTSIEAVKTTKSTQNNIIKTQQTPSCPPHQSKLRSYSRH</sequence>
<proteinExistence type="predicted"/>
<comment type="caution">
    <text evidence="2">The sequence shown here is derived from an EMBL/GenBank/DDBJ whole genome shotgun (WGS) entry which is preliminary data.</text>
</comment>
<protein>
    <submittedName>
        <fullName evidence="2">Uncharacterized protein</fullName>
    </submittedName>
</protein>
<evidence type="ECO:0000313" key="3">
    <source>
        <dbReference type="Proteomes" id="UP000799536"/>
    </source>
</evidence>
<evidence type="ECO:0000256" key="1">
    <source>
        <dbReference type="SAM" id="MobiDB-lite"/>
    </source>
</evidence>